<dbReference type="InterPro" id="IPR004772">
    <property type="entry name" value="TrkH"/>
</dbReference>
<keyword evidence="10" id="KW-0406">Ion transport</keyword>
<protein>
    <submittedName>
        <fullName evidence="14">TrkH family potassium uptake protein</fullName>
    </submittedName>
</protein>
<dbReference type="GO" id="GO:0005886">
    <property type="term" value="C:plasma membrane"/>
    <property type="evidence" value="ECO:0007669"/>
    <property type="project" value="UniProtKB-SubCell"/>
</dbReference>
<organism evidence="14 15">
    <name type="scientific">Mordavella massiliensis</name>
    <dbReference type="NCBI Taxonomy" id="1871024"/>
    <lineage>
        <taxon>Bacteria</taxon>
        <taxon>Bacillati</taxon>
        <taxon>Bacillota</taxon>
        <taxon>Clostridia</taxon>
        <taxon>Eubacteriales</taxon>
        <taxon>Clostridiaceae</taxon>
        <taxon>Mordavella</taxon>
    </lineage>
</organism>
<feature type="binding site" evidence="12">
    <location>
        <position position="429"/>
    </location>
    <ligand>
        <name>K(+)</name>
        <dbReference type="ChEBI" id="CHEBI:29103"/>
    </ligand>
</feature>
<feature type="binding site" evidence="12">
    <location>
        <position position="109"/>
    </location>
    <ligand>
        <name>K(+)</name>
        <dbReference type="ChEBI" id="CHEBI:29103"/>
    </ligand>
</feature>
<feature type="binding site" evidence="12">
    <location>
        <position position="110"/>
    </location>
    <ligand>
        <name>K(+)</name>
        <dbReference type="ChEBI" id="CHEBI:29103"/>
    </ligand>
</feature>
<keyword evidence="6" id="KW-0633">Potassium transport</keyword>
<evidence type="ECO:0000256" key="5">
    <source>
        <dbReference type="ARBA" id="ARBA00022519"/>
    </source>
</evidence>
<evidence type="ECO:0000256" key="6">
    <source>
        <dbReference type="ARBA" id="ARBA00022538"/>
    </source>
</evidence>
<feature type="transmembrane region" description="Helical" evidence="13">
    <location>
        <begin position="391"/>
        <end position="411"/>
    </location>
</feature>
<evidence type="ECO:0000256" key="9">
    <source>
        <dbReference type="ARBA" id="ARBA00022989"/>
    </source>
</evidence>
<comment type="caution">
    <text evidence="14">The sequence shown here is derived from an EMBL/GenBank/DDBJ whole genome shotgun (WGS) entry which is preliminary data.</text>
</comment>
<feature type="transmembrane region" description="Helical" evidence="13">
    <location>
        <begin position="270"/>
        <end position="290"/>
    </location>
</feature>
<feature type="binding site" evidence="12">
    <location>
        <position position="430"/>
    </location>
    <ligand>
        <name>K(+)</name>
        <dbReference type="ChEBI" id="CHEBI:29103"/>
    </ligand>
</feature>
<evidence type="ECO:0000256" key="4">
    <source>
        <dbReference type="ARBA" id="ARBA00022475"/>
    </source>
</evidence>
<feature type="binding site" evidence="12">
    <location>
        <position position="312"/>
    </location>
    <ligand>
        <name>K(+)</name>
        <dbReference type="ChEBI" id="CHEBI:29103"/>
    </ligand>
</feature>
<comment type="similarity">
    <text evidence="2">Belongs to the TrkH potassium transport family.</text>
</comment>
<dbReference type="InterPro" id="IPR003445">
    <property type="entry name" value="Cat_transpt"/>
</dbReference>
<feature type="transmembrane region" description="Helical" evidence="13">
    <location>
        <begin position="181"/>
        <end position="202"/>
    </location>
</feature>
<evidence type="ECO:0000256" key="10">
    <source>
        <dbReference type="ARBA" id="ARBA00023065"/>
    </source>
</evidence>
<feature type="transmembrane region" description="Helical" evidence="13">
    <location>
        <begin position="238"/>
        <end position="258"/>
    </location>
</feature>
<dbReference type="PANTHER" id="PTHR32024">
    <property type="entry name" value="TRK SYSTEM POTASSIUM UPTAKE PROTEIN TRKG-RELATED"/>
    <property type="match status" value="1"/>
</dbReference>
<keyword evidence="9 13" id="KW-1133">Transmembrane helix</keyword>
<reference evidence="14" key="2">
    <citation type="journal article" date="2021" name="Sci. Rep.">
        <title>The distribution of antibiotic resistance genes in chicken gut microbiota commensals.</title>
        <authorList>
            <person name="Juricova H."/>
            <person name="Matiasovicova J."/>
            <person name="Kubasova T."/>
            <person name="Cejkova D."/>
            <person name="Rychlik I."/>
        </authorList>
    </citation>
    <scope>NUCLEOTIDE SEQUENCE</scope>
    <source>
        <strain evidence="14">An582</strain>
    </source>
</reference>
<dbReference type="GO" id="GO:0046872">
    <property type="term" value="F:metal ion binding"/>
    <property type="evidence" value="ECO:0007669"/>
    <property type="project" value="UniProtKB-KW"/>
</dbReference>
<accession>A0A939BHQ3</accession>
<evidence type="ECO:0000313" key="14">
    <source>
        <dbReference type="EMBL" id="MBM6949405.1"/>
    </source>
</evidence>
<feature type="transmembrane region" description="Helical" evidence="13">
    <location>
        <begin position="37"/>
        <end position="56"/>
    </location>
</feature>
<evidence type="ECO:0000256" key="3">
    <source>
        <dbReference type="ARBA" id="ARBA00022448"/>
    </source>
</evidence>
<feature type="transmembrane region" description="Helical" evidence="13">
    <location>
        <begin position="451"/>
        <end position="476"/>
    </location>
</feature>
<dbReference type="EMBL" id="JACJKS010000026">
    <property type="protein sequence ID" value="MBM6949405.1"/>
    <property type="molecule type" value="Genomic_DNA"/>
</dbReference>
<keyword evidence="12" id="KW-0479">Metal-binding</keyword>
<evidence type="ECO:0000313" key="15">
    <source>
        <dbReference type="Proteomes" id="UP000705508"/>
    </source>
</evidence>
<evidence type="ECO:0000256" key="11">
    <source>
        <dbReference type="ARBA" id="ARBA00023136"/>
    </source>
</evidence>
<dbReference type="GO" id="GO:0015379">
    <property type="term" value="F:potassium:chloride symporter activity"/>
    <property type="evidence" value="ECO:0007669"/>
    <property type="project" value="InterPro"/>
</dbReference>
<dbReference type="AlphaFoldDB" id="A0A939BHQ3"/>
<dbReference type="Proteomes" id="UP000705508">
    <property type="component" value="Unassembled WGS sequence"/>
</dbReference>
<feature type="binding site" evidence="12">
    <location>
        <position position="313"/>
    </location>
    <ligand>
        <name>K(+)</name>
        <dbReference type="ChEBI" id="CHEBI:29103"/>
    </ligand>
</feature>
<keyword evidence="3" id="KW-0813">Transport</keyword>
<evidence type="ECO:0000256" key="13">
    <source>
        <dbReference type="SAM" id="Phobius"/>
    </source>
</evidence>
<gene>
    <name evidence="14" type="ORF">H6A20_12250</name>
</gene>
<feature type="transmembrane region" description="Helical" evidence="13">
    <location>
        <begin position="131"/>
        <end position="150"/>
    </location>
</feature>
<evidence type="ECO:0000256" key="7">
    <source>
        <dbReference type="ARBA" id="ARBA00022692"/>
    </source>
</evidence>
<evidence type="ECO:0000256" key="1">
    <source>
        <dbReference type="ARBA" id="ARBA00004429"/>
    </source>
</evidence>
<keyword evidence="4" id="KW-1003">Cell membrane</keyword>
<evidence type="ECO:0000256" key="12">
    <source>
        <dbReference type="PIRSR" id="PIRSR006247-1"/>
    </source>
</evidence>
<keyword evidence="7 13" id="KW-0812">Transmembrane</keyword>
<sequence length="480" mass="52754">MNKKMIIHIIGKMMGVEALLLLLPAFVGFLYGEESAVWFVVTAAVLAVFFLVALGTKPEDTKLYGKDGLFIVSSAWILWSLFGAMPFFLSGSIPNYVDAFFETVSGFTTTGSTILKDVEALPQCMLFWRSFTHWVGGMGVLVFVMVLTNLNKQNAIHLMRAEVPGPEKDKLVPKARDTARILYAMYFILTMVQVVLMMAGGMNLFDSLVHAFGTAGTGGFSNYADSVGYFDSAYQDGVITVFMILFGINFNLYYFLAIRQFKTALKNEELWGYLGIIAAAIAAITVNLSSSYDSVLEAFRYAAFQVGSIITTTGYATADYNVWPVLSKCILVALMIVGACASSTGGGIKVSRLQIALKSIWKEVKHMAHPKSVNVVRLSGKKLGEDTIHNVYIYLLAYTFLAIVSVILVSADNFDFETTVGSVITTIGNVGPGLGMTGPIGSFADYSMFSKLVFCIDMLAGRLEIFPFLMLFSYMWRKKF</sequence>
<feature type="transmembrane region" description="Helical" evidence="13">
    <location>
        <begin position="12"/>
        <end position="31"/>
    </location>
</feature>
<evidence type="ECO:0000256" key="8">
    <source>
        <dbReference type="ARBA" id="ARBA00022958"/>
    </source>
</evidence>
<keyword evidence="8 12" id="KW-0630">Potassium</keyword>
<dbReference type="RefSeq" id="WP_204907404.1">
    <property type="nucleotide sequence ID" value="NZ_JACJKS010000026.1"/>
</dbReference>
<reference evidence="14" key="1">
    <citation type="submission" date="2020-08" db="EMBL/GenBank/DDBJ databases">
        <authorList>
            <person name="Cejkova D."/>
            <person name="Kubasova T."/>
            <person name="Jahodarova E."/>
            <person name="Rychlik I."/>
        </authorList>
    </citation>
    <scope>NUCLEOTIDE SEQUENCE</scope>
    <source>
        <strain evidence="14">An582</strain>
    </source>
</reference>
<feature type="binding site" evidence="12">
    <location>
        <position position="218"/>
    </location>
    <ligand>
        <name>K(+)</name>
        <dbReference type="ChEBI" id="CHEBI:29103"/>
    </ligand>
</feature>
<name>A0A939BHQ3_9CLOT</name>
<proteinExistence type="inferred from homology"/>
<evidence type="ECO:0000256" key="2">
    <source>
        <dbReference type="ARBA" id="ARBA00009137"/>
    </source>
</evidence>
<keyword evidence="11 13" id="KW-0472">Membrane</keyword>
<dbReference type="PANTHER" id="PTHR32024:SF2">
    <property type="entry name" value="TRK SYSTEM POTASSIUM UPTAKE PROTEIN TRKG-RELATED"/>
    <property type="match status" value="1"/>
</dbReference>
<feature type="transmembrane region" description="Helical" evidence="13">
    <location>
        <begin position="68"/>
        <end position="89"/>
    </location>
</feature>
<feature type="transmembrane region" description="Helical" evidence="13">
    <location>
        <begin position="325"/>
        <end position="348"/>
    </location>
</feature>
<keyword evidence="5" id="KW-0997">Cell inner membrane</keyword>
<dbReference type="Pfam" id="PF02386">
    <property type="entry name" value="TrkH"/>
    <property type="match status" value="2"/>
</dbReference>
<dbReference type="PIRSF" id="PIRSF006247">
    <property type="entry name" value="TrkH"/>
    <property type="match status" value="1"/>
</dbReference>
<comment type="subcellular location">
    <subcellularLocation>
        <location evidence="1">Cell inner membrane</location>
        <topology evidence="1">Multi-pass membrane protein</topology>
    </subcellularLocation>
</comment>